<organism evidence="15 16">
    <name type="scientific">Fodinicurvata halophila</name>
    <dbReference type="NCBI Taxonomy" id="1419723"/>
    <lineage>
        <taxon>Bacteria</taxon>
        <taxon>Pseudomonadati</taxon>
        <taxon>Pseudomonadota</taxon>
        <taxon>Alphaproteobacteria</taxon>
        <taxon>Rhodospirillales</taxon>
        <taxon>Rhodovibrionaceae</taxon>
        <taxon>Fodinicurvata</taxon>
    </lineage>
</organism>
<keyword evidence="5 15" id="KW-0121">Carboxypeptidase</keyword>
<evidence type="ECO:0000256" key="11">
    <source>
        <dbReference type="ARBA" id="ARBA00023316"/>
    </source>
</evidence>
<sequence>MRLLPRSIAILFGTLLSILCLVPLAQAFETAAREAILVDFETGSVLFEKNANKPMPPASMSKIMTSYMVFDRLDEGRLSLDDKLPVSEKAWRKGGSKMFVEVGEEVSVANLLRGVIVQSGNDACIVLAEGISGSEQAFAREMTEKGREIGLQNSTFTNATGWPDPDHRMSARDLATLARRVIEDFPEYYEIYSETEFTWNDIRQGNRNPLLYRNIGADGLKTGHTEEAGYGLTASAVQNGQRLIMVVTGLDSVNQRAEEADRLLSWGFREFENFNLAQQGEPIDEATVWLGAEDTVPLVTQKDLVVTLPHAARDELNARIVYDGPVPAPIQEGQSIGTLILSAPDMPEQEIQLVAGKSVEQAGLFGRLFAAGKYLAFGSP</sequence>
<dbReference type="GO" id="GO:0004180">
    <property type="term" value="F:carboxypeptidase activity"/>
    <property type="evidence" value="ECO:0007669"/>
    <property type="project" value="UniProtKB-KW"/>
</dbReference>
<keyword evidence="11" id="KW-0961">Cell wall biogenesis/degradation</keyword>
<keyword evidence="16" id="KW-1185">Reference proteome</keyword>
<name>A0ABV8UK28_9PROT</name>
<evidence type="ECO:0000256" key="13">
    <source>
        <dbReference type="RuleBase" id="RU004016"/>
    </source>
</evidence>
<comment type="caution">
    <text evidence="15">The sequence shown here is derived from an EMBL/GenBank/DDBJ whole genome shotgun (WGS) entry which is preliminary data.</text>
</comment>
<dbReference type="EMBL" id="JBHSCW010000003">
    <property type="protein sequence ID" value="MFC4351384.1"/>
    <property type="molecule type" value="Genomic_DNA"/>
</dbReference>
<keyword evidence="9" id="KW-0133">Cell shape</keyword>
<dbReference type="InterPro" id="IPR012907">
    <property type="entry name" value="Peptidase_S11_C"/>
</dbReference>
<comment type="function">
    <text evidence="1">Removes C-terminal D-alanyl residues from sugar-peptide cell wall precursors.</text>
</comment>
<evidence type="ECO:0000256" key="10">
    <source>
        <dbReference type="ARBA" id="ARBA00022984"/>
    </source>
</evidence>
<reference evidence="16" key="1">
    <citation type="journal article" date="2019" name="Int. J. Syst. Evol. Microbiol.">
        <title>The Global Catalogue of Microorganisms (GCM) 10K type strain sequencing project: providing services to taxonomists for standard genome sequencing and annotation.</title>
        <authorList>
            <consortium name="The Broad Institute Genomics Platform"/>
            <consortium name="The Broad Institute Genome Sequencing Center for Infectious Disease"/>
            <person name="Wu L."/>
            <person name="Ma J."/>
        </authorList>
    </citation>
    <scope>NUCLEOTIDE SEQUENCE [LARGE SCALE GENOMIC DNA]</scope>
    <source>
        <strain evidence="16">CECT 8472</strain>
    </source>
</reference>
<evidence type="ECO:0000256" key="6">
    <source>
        <dbReference type="ARBA" id="ARBA00022670"/>
    </source>
</evidence>
<evidence type="ECO:0000313" key="16">
    <source>
        <dbReference type="Proteomes" id="UP001595799"/>
    </source>
</evidence>
<dbReference type="SMART" id="SM00936">
    <property type="entry name" value="PBP5_C"/>
    <property type="match status" value="1"/>
</dbReference>
<protein>
    <recommendedName>
        <fullName evidence="4">serine-type D-Ala-D-Ala carboxypeptidase</fullName>
        <ecNumber evidence="4">3.4.16.4</ecNumber>
    </recommendedName>
</protein>
<keyword evidence="6" id="KW-0645">Protease</keyword>
<dbReference type="Proteomes" id="UP001595799">
    <property type="component" value="Unassembled WGS sequence"/>
</dbReference>
<gene>
    <name evidence="15" type="ORF">ACFOW6_07505</name>
</gene>
<dbReference type="Pfam" id="PF07943">
    <property type="entry name" value="PBP5_C"/>
    <property type="match status" value="1"/>
</dbReference>
<dbReference type="Gene3D" id="3.40.710.10">
    <property type="entry name" value="DD-peptidase/beta-lactamase superfamily"/>
    <property type="match status" value="1"/>
</dbReference>
<evidence type="ECO:0000256" key="9">
    <source>
        <dbReference type="ARBA" id="ARBA00022960"/>
    </source>
</evidence>
<comment type="similarity">
    <text evidence="3 13">Belongs to the peptidase S11 family.</text>
</comment>
<dbReference type="Pfam" id="PF00768">
    <property type="entry name" value="Peptidase_S11"/>
    <property type="match status" value="1"/>
</dbReference>
<keyword evidence="7" id="KW-0732">Signal</keyword>
<dbReference type="InterPro" id="IPR018044">
    <property type="entry name" value="Peptidase_S11"/>
</dbReference>
<dbReference type="RefSeq" id="WP_382421717.1">
    <property type="nucleotide sequence ID" value="NZ_JBHSCW010000003.1"/>
</dbReference>
<dbReference type="InterPro" id="IPR001967">
    <property type="entry name" value="Peptidase_S11_N"/>
</dbReference>
<evidence type="ECO:0000313" key="15">
    <source>
        <dbReference type="EMBL" id="MFC4351384.1"/>
    </source>
</evidence>
<evidence type="ECO:0000256" key="12">
    <source>
        <dbReference type="ARBA" id="ARBA00034000"/>
    </source>
</evidence>
<comment type="catalytic activity">
    <reaction evidence="12">
        <text>Preferential cleavage: (Ac)2-L-Lys-D-Ala-|-D-Ala. Also transpeptidation of peptidyl-alanyl moieties that are N-acyl substituents of D-alanine.</text>
        <dbReference type="EC" id="3.4.16.4"/>
    </reaction>
</comment>
<dbReference type="PANTHER" id="PTHR21581:SF6">
    <property type="entry name" value="TRAFFICKING PROTEIN PARTICLE COMPLEX SUBUNIT 12"/>
    <property type="match status" value="1"/>
</dbReference>
<keyword evidence="8 15" id="KW-0378">Hydrolase</keyword>
<proteinExistence type="inferred from homology"/>
<evidence type="ECO:0000256" key="3">
    <source>
        <dbReference type="ARBA" id="ARBA00007164"/>
    </source>
</evidence>
<dbReference type="Gene3D" id="2.60.410.10">
    <property type="entry name" value="D-Ala-D-Ala carboxypeptidase, C-terminal domain"/>
    <property type="match status" value="1"/>
</dbReference>
<feature type="domain" description="Peptidase S11 D-Ala-D-Ala carboxypeptidase A C-terminal" evidence="14">
    <location>
        <begin position="271"/>
        <end position="361"/>
    </location>
</feature>
<comment type="pathway">
    <text evidence="2">Cell wall biogenesis; peptidoglycan biosynthesis.</text>
</comment>
<evidence type="ECO:0000256" key="8">
    <source>
        <dbReference type="ARBA" id="ARBA00022801"/>
    </source>
</evidence>
<evidence type="ECO:0000256" key="7">
    <source>
        <dbReference type="ARBA" id="ARBA00022729"/>
    </source>
</evidence>
<dbReference type="EC" id="3.4.16.4" evidence="4"/>
<evidence type="ECO:0000256" key="1">
    <source>
        <dbReference type="ARBA" id="ARBA00003217"/>
    </source>
</evidence>
<keyword evidence="10" id="KW-0573">Peptidoglycan synthesis</keyword>
<dbReference type="PRINTS" id="PR00725">
    <property type="entry name" value="DADACBPTASE1"/>
</dbReference>
<dbReference type="SUPFAM" id="SSF69189">
    <property type="entry name" value="Penicillin-binding protein associated domain"/>
    <property type="match status" value="1"/>
</dbReference>
<accession>A0ABV8UK28</accession>
<dbReference type="InterPro" id="IPR015956">
    <property type="entry name" value="Peniciliin-bd_prot_C_sf"/>
</dbReference>
<dbReference type="SUPFAM" id="SSF56601">
    <property type="entry name" value="beta-lactamase/transpeptidase-like"/>
    <property type="match status" value="1"/>
</dbReference>
<evidence type="ECO:0000259" key="14">
    <source>
        <dbReference type="SMART" id="SM00936"/>
    </source>
</evidence>
<evidence type="ECO:0000256" key="2">
    <source>
        <dbReference type="ARBA" id="ARBA00004752"/>
    </source>
</evidence>
<dbReference type="InterPro" id="IPR012338">
    <property type="entry name" value="Beta-lactam/transpept-like"/>
</dbReference>
<dbReference type="PANTHER" id="PTHR21581">
    <property type="entry name" value="D-ALANYL-D-ALANINE CARBOXYPEPTIDASE"/>
    <property type="match status" value="1"/>
</dbReference>
<evidence type="ECO:0000256" key="5">
    <source>
        <dbReference type="ARBA" id="ARBA00022645"/>
    </source>
</evidence>
<evidence type="ECO:0000256" key="4">
    <source>
        <dbReference type="ARBA" id="ARBA00012448"/>
    </source>
</evidence>
<dbReference type="InterPro" id="IPR037167">
    <property type="entry name" value="Peptidase_S11_C_sf"/>
</dbReference>